<dbReference type="GO" id="GO:0016787">
    <property type="term" value="F:hydrolase activity"/>
    <property type="evidence" value="ECO:0007669"/>
    <property type="project" value="UniProtKB-KW"/>
</dbReference>
<feature type="binding site" evidence="3">
    <location>
        <position position="133"/>
    </location>
    <ligand>
        <name>a divalent metal cation</name>
        <dbReference type="ChEBI" id="CHEBI:60240"/>
        <label>1</label>
    </ligand>
</feature>
<gene>
    <name evidence="5" type="ORF">IQ19_00842</name>
</gene>
<evidence type="ECO:0000256" key="3">
    <source>
        <dbReference type="PIRSR" id="PIRSR601559-52"/>
    </source>
</evidence>
<dbReference type="PIRSF" id="PIRSF016839">
    <property type="entry name" value="PhP"/>
    <property type="match status" value="1"/>
</dbReference>
<dbReference type="PANTHER" id="PTHR10819">
    <property type="entry name" value="PHOSPHOTRIESTERASE-RELATED"/>
    <property type="match status" value="1"/>
</dbReference>
<comment type="caution">
    <text evidence="4">Lacks conserved residue(s) required for the propagation of feature annotation.</text>
</comment>
<keyword evidence="2" id="KW-0378">Hydrolase</keyword>
<dbReference type="PROSITE" id="PS51347">
    <property type="entry name" value="PHOSPHOTRIESTERASE_2"/>
    <property type="match status" value="1"/>
</dbReference>
<feature type="binding site" evidence="3">
    <location>
        <position position="194"/>
    </location>
    <ligand>
        <name>a divalent metal cation</name>
        <dbReference type="ChEBI" id="CHEBI:60240"/>
        <label>2</label>
    </ligand>
</feature>
<keyword evidence="1 3" id="KW-0479">Metal-binding</keyword>
<evidence type="ECO:0000256" key="1">
    <source>
        <dbReference type="ARBA" id="ARBA00022723"/>
    </source>
</evidence>
<dbReference type="Proteomes" id="UP000318667">
    <property type="component" value="Unassembled WGS sequence"/>
</dbReference>
<dbReference type="OrthoDB" id="105927at2"/>
<feature type="binding site" evidence="3">
    <location>
        <position position="22"/>
    </location>
    <ligand>
        <name>a divalent metal cation</name>
        <dbReference type="ChEBI" id="CHEBI:60240"/>
        <label>1</label>
    </ligand>
</feature>
<dbReference type="EMBL" id="VLKI01000002">
    <property type="protein sequence ID" value="TWH89601.1"/>
    <property type="molecule type" value="Genomic_DNA"/>
</dbReference>
<dbReference type="SUPFAM" id="SSF51556">
    <property type="entry name" value="Metallo-dependent hydrolases"/>
    <property type="match status" value="1"/>
</dbReference>
<evidence type="ECO:0000256" key="2">
    <source>
        <dbReference type="ARBA" id="ARBA00022801"/>
    </source>
</evidence>
<protein>
    <submittedName>
        <fullName evidence="5">Phosphotriesterase-related protein</fullName>
    </submittedName>
</protein>
<comment type="similarity">
    <text evidence="4">Belongs to the metallo-dependent hydrolases superfamily. Phosphotriesterase family.</text>
</comment>
<dbReference type="PANTHER" id="PTHR10819:SF3">
    <property type="entry name" value="PHOSPHOTRIESTERASE-RELATED PROTEIN"/>
    <property type="match status" value="1"/>
</dbReference>
<dbReference type="InterPro" id="IPR032466">
    <property type="entry name" value="Metal_Hydrolase"/>
</dbReference>
<reference evidence="5 6" key="1">
    <citation type="journal article" date="2015" name="Stand. Genomic Sci.">
        <title>Genomic Encyclopedia of Bacterial and Archaeal Type Strains, Phase III: the genomes of soil and plant-associated and newly described type strains.</title>
        <authorList>
            <person name="Whitman W.B."/>
            <person name="Woyke T."/>
            <person name="Klenk H.P."/>
            <person name="Zhou Y."/>
            <person name="Lilburn T.G."/>
            <person name="Beck B.J."/>
            <person name="De Vos P."/>
            <person name="Vandamme P."/>
            <person name="Eisen J.A."/>
            <person name="Garrity G."/>
            <person name="Hugenholtz P."/>
            <person name="Kyrpides N.C."/>
        </authorList>
    </citation>
    <scope>NUCLEOTIDE SEQUENCE [LARGE SCALE GENOMIC DNA]</scope>
    <source>
        <strain evidence="5 6">CGMCC 1.10115</strain>
    </source>
</reference>
<feature type="binding site" evidence="3">
    <location>
        <position position="251"/>
    </location>
    <ligand>
        <name>a divalent metal cation</name>
        <dbReference type="ChEBI" id="CHEBI:60240"/>
        <label>1</label>
    </ligand>
</feature>
<evidence type="ECO:0000313" key="6">
    <source>
        <dbReference type="Proteomes" id="UP000318667"/>
    </source>
</evidence>
<dbReference type="RefSeq" id="WP_144540204.1">
    <property type="nucleotide sequence ID" value="NZ_CBCSDC010000011.1"/>
</dbReference>
<dbReference type="GO" id="GO:0008270">
    <property type="term" value="F:zinc ion binding"/>
    <property type="evidence" value="ECO:0007669"/>
    <property type="project" value="InterPro"/>
</dbReference>
<comment type="cofactor">
    <cofactor evidence="3">
        <name>a divalent metal cation</name>
        <dbReference type="ChEBI" id="CHEBI:60240"/>
    </cofactor>
    <text evidence="3">Binds 2 divalent metal cations per subunit.</text>
</comment>
<feature type="binding site" evidence="3">
    <location>
        <position position="20"/>
    </location>
    <ligand>
        <name>a divalent metal cation</name>
        <dbReference type="ChEBI" id="CHEBI:60240"/>
        <label>1</label>
    </ligand>
</feature>
<evidence type="ECO:0000256" key="4">
    <source>
        <dbReference type="PROSITE-ProRule" id="PRU00679"/>
    </source>
</evidence>
<dbReference type="Pfam" id="PF02126">
    <property type="entry name" value="PTE"/>
    <property type="match status" value="1"/>
</dbReference>
<feature type="binding site" evidence="3">
    <location>
        <position position="166"/>
    </location>
    <ligand>
        <name>a divalent metal cation</name>
        <dbReference type="ChEBI" id="CHEBI:60240"/>
        <label>2</label>
    </ligand>
</feature>
<sequence>MIQTVLGKIAPEELGVCSAHEHLSIDLSRVKKDPDTIFDDEQGMREELEDFYRLGGRSMVEVTNDGMGRDALVLKRLSEATGVHLITCTGFYKDPFIPEYAGDWKAEQFAHHFIKEATEGIADTGILPGVIGEVGTSKNEMKPIEKELLIGAAIAGVETGLPVTTHTTLGTLGFEQVQLLTKQGLPVDQIIIGHQDLNPNKEEVLSVLETGAYIAFDTIGKNNYRPDGERSDFLLDFINRGFERQILLSADLTRKSHWKKNGGPGYGLVLESFIPKLKEAGVSDSILQQLLIVNPSRAFSIREGSYCQHTIQPI</sequence>
<dbReference type="GeneID" id="65402114"/>
<proteinExistence type="inferred from homology"/>
<comment type="caution">
    <text evidence="5">The sequence shown here is derived from an EMBL/GenBank/DDBJ whole genome shotgun (WGS) entry which is preliminary data.</text>
</comment>
<dbReference type="InterPro" id="IPR001559">
    <property type="entry name" value="Phosphotriesterase"/>
</dbReference>
<organism evidence="5 6">
    <name type="scientific">Cytobacillus oceanisediminis</name>
    <dbReference type="NCBI Taxonomy" id="665099"/>
    <lineage>
        <taxon>Bacteria</taxon>
        <taxon>Bacillati</taxon>
        <taxon>Bacillota</taxon>
        <taxon>Bacilli</taxon>
        <taxon>Bacillales</taxon>
        <taxon>Bacillaceae</taxon>
        <taxon>Cytobacillus</taxon>
    </lineage>
</organism>
<dbReference type="Gene3D" id="3.20.20.140">
    <property type="entry name" value="Metal-dependent hydrolases"/>
    <property type="match status" value="1"/>
</dbReference>
<evidence type="ECO:0000313" key="5">
    <source>
        <dbReference type="EMBL" id="TWH89601.1"/>
    </source>
</evidence>
<name>A0A562K2D8_9BACI</name>
<dbReference type="AlphaFoldDB" id="A0A562K2D8"/>
<accession>A0A562K2D8</accession>
<feature type="binding site" evidence="3">
    <location>
        <position position="133"/>
    </location>
    <ligand>
        <name>a divalent metal cation</name>
        <dbReference type="ChEBI" id="CHEBI:60240"/>
        <label>2</label>
    </ligand>
</feature>
<keyword evidence="6" id="KW-1185">Reference proteome</keyword>